<proteinExistence type="predicted"/>
<sequence length="122" mass="13893">MADRTAPEVGTLWEEFHRVVNMTSEELRTWLLTITSGEEAFPDDPDRLWFGLGTEVVKILGKRKVDLTDDDLRNMRRTVEEVTRRLESPPGRGAADDAWRRELMTLGHDPLKPDPHGSGDLP</sequence>
<feature type="region of interest" description="Disordered" evidence="1">
    <location>
        <begin position="82"/>
        <end position="122"/>
    </location>
</feature>
<evidence type="ECO:0000313" key="2">
    <source>
        <dbReference type="EMBL" id="GAA0371703.1"/>
    </source>
</evidence>
<evidence type="ECO:0000256" key="1">
    <source>
        <dbReference type="SAM" id="MobiDB-lite"/>
    </source>
</evidence>
<reference evidence="2 3" key="1">
    <citation type="journal article" date="2019" name="Int. J. Syst. Evol. Microbiol.">
        <title>The Global Catalogue of Microorganisms (GCM) 10K type strain sequencing project: providing services to taxonomists for standard genome sequencing and annotation.</title>
        <authorList>
            <consortium name="The Broad Institute Genomics Platform"/>
            <consortium name="The Broad Institute Genome Sequencing Center for Infectious Disease"/>
            <person name="Wu L."/>
            <person name="Ma J."/>
        </authorList>
    </citation>
    <scope>NUCLEOTIDE SEQUENCE [LARGE SCALE GENOMIC DNA]</scope>
    <source>
        <strain evidence="2 3">JCM 3146</strain>
    </source>
</reference>
<dbReference type="PANTHER" id="PTHR40630">
    <property type="entry name" value="POSSIBLE DNA-BINDING PROTEIN"/>
    <property type="match status" value="1"/>
</dbReference>
<evidence type="ECO:0000313" key="3">
    <source>
        <dbReference type="Proteomes" id="UP001501822"/>
    </source>
</evidence>
<dbReference type="EMBL" id="BAAABM010000071">
    <property type="protein sequence ID" value="GAA0371703.1"/>
    <property type="molecule type" value="Genomic_DNA"/>
</dbReference>
<protein>
    <submittedName>
        <fullName evidence="2">DUF3140 domain-containing protein</fullName>
    </submittedName>
</protein>
<dbReference type="PANTHER" id="PTHR40630:SF1">
    <property type="entry name" value="DNA-BINDING PROTEIN"/>
    <property type="match status" value="1"/>
</dbReference>
<name>A0ABN0XT66_9ACTN</name>
<dbReference type="InterPro" id="IPR021487">
    <property type="entry name" value="DUF3140"/>
</dbReference>
<feature type="compositionally biased region" description="Basic and acidic residues" evidence="1">
    <location>
        <begin position="94"/>
        <end position="122"/>
    </location>
</feature>
<keyword evidence="3" id="KW-1185">Reference proteome</keyword>
<dbReference type="RefSeq" id="WP_252810281.1">
    <property type="nucleotide sequence ID" value="NZ_BAAABM010000071.1"/>
</dbReference>
<dbReference type="Pfam" id="PF11338">
    <property type="entry name" value="DUF3140"/>
    <property type="match status" value="1"/>
</dbReference>
<dbReference type="Proteomes" id="UP001501822">
    <property type="component" value="Unassembled WGS sequence"/>
</dbReference>
<comment type="caution">
    <text evidence="2">The sequence shown here is derived from an EMBL/GenBank/DDBJ whole genome shotgun (WGS) entry which is preliminary data.</text>
</comment>
<accession>A0ABN0XT66</accession>
<gene>
    <name evidence="2" type="ORF">GCM10010151_72050</name>
</gene>
<organism evidence="2 3">
    <name type="scientific">Actinoallomurus spadix</name>
    <dbReference type="NCBI Taxonomy" id="79912"/>
    <lineage>
        <taxon>Bacteria</taxon>
        <taxon>Bacillati</taxon>
        <taxon>Actinomycetota</taxon>
        <taxon>Actinomycetes</taxon>
        <taxon>Streptosporangiales</taxon>
        <taxon>Thermomonosporaceae</taxon>
        <taxon>Actinoallomurus</taxon>
    </lineage>
</organism>